<feature type="compositionally biased region" description="Basic and acidic residues" evidence="2">
    <location>
        <begin position="1"/>
        <end position="18"/>
    </location>
</feature>
<dbReference type="Proteomes" id="UP000252698">
    <property type="component" value="Chromosome"/>
</dbReference>
<dbReference type="AlphaFoldDB" id="A0A2Z5JPJ9"/>
<evidence type="ECO:0000256" key="2">
    <source>
        <dbReference type="SAM" id="MobiDB-lite"/>
    </source>
</evidence>
<feature type="region of interest" description="Disordered" evidence="2">
    <location>
        <begin position="1"/>
        <end position="66"/>
    </location>
</feature>
<evidence type="ECO:0000313" key="5">
    <source>
        <dbReference type="Proteomes" id="UP000252698"/>
    </source>
</evidence>
<proteinExistence type="inferred from homology"/>
<dbReference type="InterPro" id="IPR036629">
    <property type="entry name" value="YjbJ_sf"/>
</dbReference>
<dbReference type="InterPro" id="IPR008462">
    <property type="entry name" value="CsbD"/>
</dbReference>
<dbReference type="KEGG" id="sata:C5746_41245"/>
<dbReference type="EMBL" id="CP027306">
    <property type="protein sequence ID" value="AXE82228.1"/>
    <property type="molecule type" value="Genomic_DNA"/>
</dbReference>
<dbReference type="Gene3D" id="1.10.1470.10">
    <property type="entry name" value="YjbJ"/>
    <property type="match status" value="1"/>
</dbReference>
<accession>A0A2Z5JPJ9</accession>
<reference evidence="4 5" key="1">
    <citation type="journal article" date="2018" name="Front. Microbiol.">
        <title>Genome Sequencing of Streptomyces atratus SCSIOZH16 and Activation Production of Nocardamine via Metabolic Engineering.</title>
        <authorList>
            <person name="Li Y."/>
            <person name="Zhang C."/>
            <person name="Liu C."/>
            <person name="Ju J."/>
            <person name="Ma J."/>
        </authorList>
    </citation>
    <scope>NUCLEOTIDE SEQUENCE [LARGE SCALE GENOMIC DNA]</scope>
    <source>
        <strain evidence="4 5">SCSIO_ZH16</strain>
    </source>
</reference>
<gene>
    <name evidence="4" type="ORF">C5746_41245</name>
</gene>
<comment type="similarity">
    <text evidence="1">Belongs to the UPF0337 (CsbD) family.</text>
</comment>
<evidence type="ECO:0000256" key="1">
    <source>
        <dbReference type="ARBA" id="ARBA00009129"/>
    </source>
</evidence>
<dbReference type="SUPFAM" id="SSF69047">
    <property type="entry name" value="Hypothetical protein YjbJ"/>
    <property type="match status" value="1"/>
</dbReference>
<dbReference type="Pfam" id="PF05532">
    <property type="entry name" value="CsbD"/>
    <property type="match status" value="1"/>
</dbReference>
<organism evidence="4 5">
    <name type="scientific">Streptomyces atratus</name>
    <dbReference type="NCBI Taxonomy" id="1893"/>
    <lineage>
        <taxon>Bacteria</taxon>
        <taxon>Bacillati</taxon>
        <taxon>Actinomycetota</taxon>
        <taxon>Actinomycetes</taxon>
        <taxon>Kitasatosporales</taxon>
        <taxon>Streptomycetaceae</taxon>
        <taxon>Streptomyces</taxon>
    </lineage>
</organism>
<protein>
    <submittedName>
        <fullName evidence="4">CsbD family protein</fullName>
    </submittedName>
</protein>
<evidence type="ECO:0000313" key="4">
    <source>
        <dbReference type="EMBL" id="AXE82228.1"/>
    </source>
</evidence>
<evidence type="ECO:0000259" key="3">
    <source>
        <dbReference type="Pfam" id="PF05532"/>
    </source>
</evidence>
<feature type="compositionally biased region" description="Basic and acidic residues" evidence="2">
    <location>
        <begin position="25"/>
        <end position="49"/>
    </location>
</feature>
<feature type="domain" description="CsbD-like" evidence="3">
    <location>
        <begin position="7"/>
        <end position="50"/>
    </location>
</feature>
<name>A0A2Z5JPJ9_STRAR</name>
<sequence length="66" mass="7005">MAHGSGKDKLAGKAKEAMGKMTGNRRKEAEGKADQAKGRAKEAVDDAQKRIPGRSGPKDPLITDDE</sequence>
<dbReference type="RefSeq" id="WP_114248611.1">
    <property type="nucleotide sequence ID" value="NZ_CP027306.1"/>
</dbReference>
<dbReference type="GeneID" id="95524659"/>